<feature type="active site" description="Tele-AMP-histidine intermediate" evidence="1">
    <location>
        <position position="100"/>
    </location>
</feature>
<accession>A0A1D8GC94</accession>
<evidence type="ECO:0000256" key="2">
    <source>
        <dbReference type="PIRSR" id="PIRSR601310-3"/>
    </source>
</evidence>
<dbReference type="InterPro" id="IPR001310">
    <property type="entry name" value="Histidine_triad_HIT"/>
</dbReference>
<dbReference type="OrthoDB" id="9784774at2"/>
<proteinExistence type="predicted"/>
<dbReference type="GO" id="GO:0003824">
    <property type="term" value="F:catalytic activity"/>
    <property type="evidence" value="ECO:0007669"/>
    <property type="project" value="InterPro"/>
</dbReference>
<reference evidence="5 6" key="1">
    <citation type="submission" date="2016-09" db="EMBL/GenBank/DDBJ databases">
        <title>Genomic analysis reveals versatility of anaerobic energy metabolism of Geosporobacter ferrireducens IRF9 of phylum Firmicutes.</title>
        <authorList>
            <person name="Kim S.-J."/>
        </authorList>
    </citation>
    <scope>NUCLEOTIDE SEQUENCE [LARGE SCALE GENOMIC DNA]</scope>
    <source>
        <strain evidence="5 6">IRF9</strain>
    </source>
</reference>
<protein>
    <submittedName>
        <fullName evidence="5">Histidine triad nucleotide-binding protein</fullName>
    </submittedName>
</protein>
<organism evidence="5 6">
    <name type="scientific">Geosporobacter ferrireducens</name>
    <dbReference type="NCBI Taxonomy" id="1424294"/>
    <lineage>
        <taxon>Bacteria</taxon>
        <taxon>Bacillati</taxon>
        <taxon>Bacillota</taxon>
        <taxon>Clostridia</taxon>
        <taxon>Peptostreptococcales</taxon>
        <taxon>Thermotaleaceae</taxon>
        <taxon>Geosporobacter</taxon>
    </lineage>
</organism>
<dbReference type="Gene3D" id="3.30.428.10">
    <property type="entry name" value="HIT-like"/>
    <property type="match status" value="1"/>
</dbReference>
<evidence type="ECO:0000313" key="5">
    <source>
        <dbReference type="EMBL" id="AOT68528.1"/>
    </source>
</evidence>
<evidence type="ECO:0000256" key="3">
    <source>
        <dbReference type="PROSITE-ProRule" id="PRU00464"/>
    </source>
</evidence>
<dbReference type="CDD" id="cd01276">
    <property type="entry name" value="PKCI_related"/>
    <property type="match status" value="1"/>
</dbReference>
<dbReference type="EMBL" id="CP017269">
    <property type="protein sequence ID" value="AOT68528.1"/>
    <property type="molecule type" value="Genomic_DNA"/>
</dbReference>
<dbReference type="InterPro" id="IPR036265">
    <property type="entry name" value="HIT-like_sf"/>
</dbReference>
<dbReference type="PRINTS" id="PR00332">
    <property type="entry name" value="HISTRIAD"/>
</dbReference>
<dbReference type="InterPro" id="IPR019808">
    <property type="entry name" value="Histidine_triad_CS"/>
</dbReference>
<evidence type="ECO:0000256" key="1">
    <source>
        <dbReference type="PIRSR" id="PIRSR601310-1"/>
    </source>
</evidence>
<sequence length="114" mass="12741">MSDCIFCKIISKEIPSKIAYEDEQVLAFYDISPAAPVHILIIPKEHIVSIAEIGEIHRDLLGHIHLIAKKIAEELNISKDGYRIVNNCGDSGGQTVHHLHFHLLGGRQMKWPPG</sequence>
<name>A0A1D8GC94_9FIRM</name>
<feature type="short sequence motif" description="Histidine triad motif" evidence="2 3">
    <location>
        <begin position="98"/>
        <end position="102"/>
    </location>
</feature>
<dbReference type="PROSITE" id="PS00892">
    <property type="entry name" value="HIT_1"/>
    <property type="match status" value="1"/>
</dbReference>
<feature type="domain" description="HIT" evidence="4">
    <location>
        <begin position="5"/>
        <end position="114"/>
    </location>
</feature>
<dbReference type="InterPro" id="IPR011146">
    <property type="entry name" value="HIT-like"/>
</dbReference>
<gene>
    <name evidence="5" type="ORF">Gferi_02320</name>
</gene>
<dbReference type="Pfam" id="PF01230">
    <property type="entry name" value="HIT"/>
    <property type="match status" value="1"/>
</dbReference>
<dbReference type="Proteomes" id="UP000095743">
    <property type="component" value="Chromosome"/>
</dbReference>
<evidence type="ECO:0000259" key="4">
    <source>
        <dbReference type="PROSITE" id="PS51084"/>
    </source>
</evidence>
<keyword evidence="6" id="KW-1185">Reference proteome</keyword>
<dbReference type="SUPFAM" id="SSF54197">
    <property type="entry name" value="HIT-like"/>
    <property type="match status" value="1"/>
</dbReference>
<dbReference type="STRING" id="1424294.Gferi_02320"/>
<dbReference type="PANTHER" id="PTHR23089">
    <property type="entry name" value="HISTIDINE TRIAD HIT PROTEIN"/>
    <property type="match status" value="1"/>
</dbReference>
<evidence type="ECO:0000313" key="6">
    <source>
        <dbReference type="Proteomes" id="UP000095743"/>
    </source>
</evidence>
<dbReference type="PROSITE" id="PS51084">
    <property type="entry name" value="HIT_2"/>
    <property type="match status" value="1"/>
</dbReference>
<dbReference type="KEGG" id="gfe:Gferi_02320"/>
<dbReference type="AlphaFoldDB" id="A0A1D8GC94"/>
<dbReference type="RefSeq" id="WP_069974104.1">
    <property type="nucleotide sequence ID" value="NZ_CP017269.1"/>
</dbReference>